<organism evidence="2 3">
    <name type="scientific">Mya arenaria</name>
    <name type="common">Soft-shell clam</name>
    <dbReference type="NCBI Taxonomy" id="6604"/>
    <lineage>
        <taxon>Eukaryota</taxon>
        <taxon>Metazoa</taxon>
        <taxon>Spiralia</taxon>
        <taxon>Lophotrochozoa</taxon>
        <taxon>Mollusca</taxon>
        <taxon>Bivalvia</taxon>
        <taxon>Autobranchia</taxon>
        <taxon>Heteroconchia</taxon>
        <taxon>Euheterodonta</taxon>
        <taxon>Imparidentia</taxon>
        <taxon>Neoheterodontei</taxon>
        <taxon>Myida</taxon>
        <taxon>Myoidea</taxon>
        <taxon>Myidae</taxon>
        <taxon>Mya</taxon>
    </lineage>
</organism>
<evidence type="ECO:0000256" key="1">
    <source>
        <dbReference type="SAM" id="Phobius"/>
    </source>
</evidence>
<sequence>MSLYLRQIMDFNYNVEFTFNIKVTDNSKQSLFSALAITVNYTALVSAPEAADVTSSLTSSKTGRTLIGVLITECVIVFLLAIHFVWSVTRGRRLTVYVNV</sequence>
<accession>A0ABY7EIF3</accession>
<keyword evidence="3" id="KW-1185">Reference proteome</keyword>
<keyword evidence="1" id="KW-0472">Membrane</keyword>
<dbReference type="Proteomes" id="UP001164746">
    <property type="component" value="Chromosome 6"/>
</dbReference>
<reference evidence="2" key="1">
    <citation type="submission" date="2022-11" db="EMBL/GenBank/DDBJ databases">
        <title>Centuries of genome instability and evolution in soft-shell clam transmissible cancer (bioRxiv).</title>
        <authorList>
            <person name="Hart S.F.M."/>
            <person name="Yonemitsu M.A."/>
            <person name="Giersch R.M."/>
            <person name="Beal B.F."/>
            <person name="Arriagada G."/>
            <person name="Davis B.W."/>
            <person name="Ostrander E.A."/>
            <person name="Goff S.P."/>
            <person name="Metzger M.J."/>
        </authorList>
    </citation>
    <scope>NUCLEOTIDE SEQUENCE</scope>
    <source>
        <strain evidence="2">MELC-2E11</strain>
        <tissue evidence="2">Siphon/mantle</tissue>
    </source>
</reference>
<evidence type="ECO:0000313" key="2">
    <source>
        <dbReference type="EMBL" id="WAR08586.1"/>
    </source>
</evidence>
<keyword evidence="1" id="KW-0812">Transmembrane</keyword>
<evidence type="ECO:0000313" key="3">
    <source>
        <dbReference type="Proteomes" id="UP001164746"/>
    </source>
</evidence>
<dbReference type="EMBL" id="CP111017">
    <property type="protein sequence ID" value="WAR08586.1"/>
    <property type="molecule type" value="Genomic_DNA"/>
</dbReference>
<protein>
    <submittedName>
        <fullName evidence="2">Uncharacterized protein</fullName>
    </submittedName>
</protein>
<keyword evidence="1" id="KW-1133">Transmembrane helix</keyword>
<proteinExistence type="predicted"/>
<name>A0ABY7EIF3_MYAAR</name>
<gene>
    <name evidence="2" type="ORF">MAR_018544</name>
</gene>
<feature type="transmembrane region" description="Helical" evidence="1">
    <location>
        <begin position="66"/>
        <end position="86"/>
    </location>
</feature>